<feature type="region of interest" description="Disordered" evidence="1">
    <location>
        <begin position="88"/>
        <end position="109"/>
    </location>
</feature>
<accession>A0AAD7BVY8</accession>
<dbReference type="AlphaFoldDB" id="A0AAD7BVY8"/>
<evidence type="ECO:0000313" key="2">
    <source>
        <dbReference type="EMBL" id="KAJ7632368.1"/>
    </source>
</evidence>
<dbReference type="Proteomes" id="UP001221142">
    <property type="component" value="Unassembled WGS sequence"/>
</dbReference>
<comment type="caution">
    <text evidence="2">The sequence shown here is derived from an EMBL/GenBank/DDBJ whole genome shotgun (WGS) entry which is preliminary data.</text>
</comment>
<keyword evidence="3" id="KW-1185">Reference proteome</keyword>
<reference evidence="2" key="1">
    <citation type="submission" date="2023-03" db="EMBL/GenBank/DDBJ databases">
        <title>Massive genome expansion in bonnet fungi (Mycena s.s.) driven by repeated elements and novel gene families across ecological guilds.</title>
        <authorList>
            <consortium name="Lawrence Berkeley National Laboratory"/>
            <person name="Harder C.B."/>
            <person name="Miyauchi S."/>
            <person name="Viragh M."/>
            <person name="Kuo A."/>
            <person name="Thoen E."/>
            <person name="Andreopoulos B."/>
            <person name="Lu D."/>
            <person name="Skrede I."/>
            <person name="Drula E."/>
            <person name="Henrissat B."/>
            <person name="Morin E."/>
            <person name="Kohler A."/>
            <person name="Barry K."/>
            <person name="LaButti K."/>
            <person name="Morin E."/>
            <person name="Salamov A."/>
            <person name="Lipzen A."/>
            <person name="Mereny Z."/>
            <person name="Hegedus B."/>
            <person name="Baldrian P."/>
            <person name="Stursova M."/>
            <person name="Weitz H."/>
            <person name="Taylor A."/>
            <person name="Grigoriev I.V."/>
            <person name="Nagy L.G."/>
            <person name="Martin F."/>
            <person name="Kauserud H."/>
        </authorList>
    </citation>
    <scope>NUCLEOTIDE SEQUENCE</scope>
    <source>
        <strain evidence="2">9284</strain>
    </source>
</reference>
<dbReference type="EMBL" id="JARKIF010000008">
    <property type="protein sequence ID" value="KAJ7632368.1"/>
    <property type="molecule type" value="Genomic_DNA"/>
</dbReference>
<name>A0AAD7BVY8_9AGAR</name>
<evidence type="ECO:0000256" key="1">
    <source>
        <dbReference type="SAM" id="MobiDB-lite"/>
    </source>
</evidence>
<gene>
    <name evidence="2" type="ORF">FB45DRAFT_501047</name>
</gene>
<evidence type="ECO:0000313" key="3">
    <source>
        <dbReference type="Proteomes" id="UP001221142"/>
    </source>
</evidence>
<protein>
    <submittedName>
        <fullName evidence="2">Uncharacterized protein</fullName>
    </submittedName>
</protein>
<sequence>MQFVPRAGHMLPAVETSCSNSRTSSQTPRPAPTIMQHYTGRRTGRSWLRRQCFVVVACLFKSTGILRGTSHGAPDILVKSLPSLAQTHQDSLQPTSLPTHPPISPLPLTTTSRAATWATTTYRRHTPRTNQMVGCSTLWTRGGAATATARRRSGMQFVEPGWRSFIGAFEFGRERWLDVHRSQLRLKFKLFSKLSFSSMPGPTHLDLDSVELWNGCLLLRSSRLFAFPHSPPFPRPLLALAHVQHSLHHWCRQSHLSAIPVAHPRDHDLRSRRLLFRCRCWEAHWNLHFCGERQRADRWPPRAATAL</sequence>
<organism evidence="2 3">
    <name type="scientific">Roridomyces roridus</name>
    <dbReference type="NCBI Taxonomy" id="1738132"/>
    <lineage>
        <taxon>Eukaryota</taxon>
        <taxon>Fungi</taxon>
        <taxon>Dikarya</taxon>
        <taxon>Basidiomycota</taxon>
        <taxon>Agaricomycotina</taxon>
        <taxon>Agaricomycetes</taxon>
        <taxon>Agaricomycetidae</taxon>
        <taxon>Agaricales</taxon>
        <taxon>Marasmiineae</taxon>
        <taxon>Mycenaceae</taxon>
        <taxon>Roridomyces</taxon>
    </lineage>
</organism>
<proteinExistence type="predicted"/>